<evidence type="ECO:0000313" key="4">
    <source>
        <dbReference type="EMBL" id="VDI40060.1"/>
    </source>
</evidence>
<keyword evidence="5" id="KW-1185">Reference proteome</keyword>
<dbReference type="GO" id="GO:0019901">
    <property type="term" value="F:protein kinase binding"/>
    <property type="evidence" value="ECO:0007669"/>
    <property type="project" value="TreeGrafter"/>
</dbReference>
<name>A0A8B6EX99_MYTGA</name>
<dbReference type="PANTHER" id="PTHR13292">
    <property type="entry name" value="AUTOPHAGY-RELATED PROTEIN 101"/>
    <property type="match status" value="1"/>
</dbReference>
<dbReference type="OrthoDB" id="10259639at2759"/>
<evidence type="ECO:0000256" key="1">
    <source>
        <dbReference type="ARBA" id="ARBA00007130"/>
    </source>
</evidence>
<accession>A0A8B6EX99</accession>
<dbReference type="InterPro" id="IPR012445">
    <property type="entry name" value="ATG101"/>
</dbReference>
<keyword evidence="3" id="KW-0072">Autophagy</keyword>
<proteinExistence type="inferred from homology"/>
<protein>
    <recommendedName>
        <fullName evidence="2">Autophagy-related protein 101</fullName>
    </recommendedName>
</protein>
<evidence type="ECO:0000256" key="3">
    <source>
        <dbReference type="ARBA" id="ARBA00023006"/>
    </source>
</evidence>
<evidence type="ECO:0000256" key="2">
    <source>
        <dbReference type="ARBA" id="ARBA00018874"/>
    </source>
</evidence>
<comment type="similarity">
    <text evidence="1">Belongs to the ATG101 family.</text>
</comment>
<feature type="non-terminal residue" evidence="4">
    <location>
        <position position="1"/>
    </location>
</feature>
<reference evidence="4" key="1">
    <citation type="submission" date="2018-11" db="EMBL/GenBank/DDBJ databases">
        <authorList>
            <person name="Alioto T."/>
            <person name="Alioto T."/>
        </authorList>
    </citation>
    <scope>NUCLEOTIDE SEQUENCE</scope>
</reference>
<dbReference type="Proteomes" id="UP000596742">
    <property type="component" value="Unassembled WGS sequence"/>
</dbReference>
<dbReference type="GO" id="GO:1990316">
    <property type="term" value="C:Atg1/ULK1 kinase complex"/>
    <property type="evidence" value="ECO:0007669"/>
    <property type="project" value="TreeGrafter"/>
</dbReference>
<dbReference type="AlphaFoldDB" id="A0A8B6EX99"/>
<sequence length="211" mass="24352">MNARTQVFELSVEGRQIEEVVESIFHTLLLHRTIGKFHFKQESSYSIGTVGIVDVDCDFIDFTYVRTASDELDRKLKGHVSLFRDTLRSQDGPGSGQISLEFYQKKKTRWLFSPECIPWEVWTIKLDILTLSNESGQNICGGCLDDLFMFSTIAVLTIQRQEKYFQRTTNRVKLKSLFKSQLIQVMIYSISFSSIGQSDSSIMIDMRTFQE</sequence>
<gene>
    <name evidence="4" type="ORF">MGAL_10B085059</name>
</gene>
<dbReference type="GO" id="GO:0000407">
    <property type="term" value="C:phagophore assembly site"/>
    <property type="evidence" value="ECO:0007669"/>
    <property type="project" value="TreeGrafter"/>
</dbReference>
<dbReference type="PANTHER" id="PTHR13292:SF0">
    <property type="entry name" value="AUTOPHAGY-RELATED PROTEIN 101"/>
    <property type="match status" value="1"/>
</dbReference>
<dbReference type="Pfam" id="PF07855">
    <property type="entry name" value="ATG101"/>
    <property type="match status" value="1"/>
</dbReference>
<evidence type="ECO:0000313" key="5">
    <source>
        <dbReference type="Proteomes" id="UP000596742"/>
    </source>
</evidence>
<dbReference type="EMBL" id="UYJE01005759">
    <property type="protein sequence ID" value="VDI40060.1"/>
    <property type="molecule type" value="Genomic_DNA"/>
</dbReference>
<comment type="caution">
    <text evidence="4">The sequence shown here is derived from an EMBL/GenBank/DDBJ whole genome shotgun (WGS) entry which is preliminary data.</text>
</comment>
<dbReference type="GO" id="GO:0000045">
    <property type="term" value="P:autophagosome assembly"/>
    <property type="evidence" value="ECO:0007669"/>
    <property type="project" value="TreeGrafter"/>
</dbReference>
<organism evidence="4 5">
    <name type="scientific">Mytilus galloprovincialis</name>
    <name type="common">Mediterranean mussel</name>
    <dbReference type="NCBI Taxonomy" id="29158"/>
    <lineage>
        <taxon>Eukaryota</taxon>
        <taxon>Metazoa</taxon>
        <taxon>Spiralia</taxon>
        <taxon>Lophotrochozoa</taxon>
        <taxon>Mollusca</taxon>
        <taxon>Bivalvia</taxon>
        <taxon>Autobranchia</taxon>
        <taxon>Pteriomorphia</taxon>
        <taxon>Mytilida</taxon>
        <taxon>Mytiloidea</taxon>
        <taxon>Mytilidae</taxon>
        <taxon>Mytilinae</taxon>
        <taxon>Mytilus</taxon>
    </lineage>
</organism>